<dbReference type="AlphaFoldDB" id="A0A7R9FPN3"/>
<dbReference type="EMBL" id="LR902242">
    <property type="protein sequence ID" value="CAD7250210.1"/>
    <property type="molecule type" value="Genomic_DNA"/>
</dbReference>
<name>A0A7R9FPN3_9CRUS</name>
<reference evidence="1" key="1">
    <citation type="submission" date="2020-11" db="EMBL/GenBank/DDBJ databases">
        <authorList>
            <person name="Tran Van P."/>
        </authorList>
    </citation>
    <scope>NUCLEOTIDE SEQUENCE</scope>
</reference>
<evidence type="ECO:0000313" key="2">
    <source>
        <dbReference type="Proteomes" id="UP000677054"/>
    </source>
</evidence>
<evidence type="ECO:0000313" key="1">
    <source>
        <dbReference type="EMBL" id="CAD7250210.1"/>
    </source>
</evidence>
<protein>
    <submittedName>
        <fullName evidence="1">Uncharacterized protein</fullName>
    </submittedName>
</protein>
<accession>A0A7R9FPN3</accession>
<proteinExistence type="predicted"/>
<sequence>MNDRSERQGREDPRFLQISICSAIVKGFITEEKEGYRLSQSLLGGEGKSTFDPIRCQYVLGVDAPFLRLSRSVQFVGGSNGEWRYGRFRGTGQSGWDIKWGGGPEAGQQFPLGFSPCCALLLLLLRLQSNTYLSSSEKVMDHFLVPILALLGATRATLGSLPPAYATHEVGAGYHRQYHLNPAPYPHPDPYPAVHDYGYHKEPLIYPHEIHAPPAHPPYPPKKHGKAQVELHRTQDGFSYELVETGDGSYTKVTQTQDFHKKHPYPAPKYPKYVEPEYPKYEPEYPKYEPEYPKYEPEYPKYEPEYPKYEPGYPSYETDYPKYETGYPKYEHNEYPVYDSKYSKYHHVKHPYGHKDPYPLPIRRYKVNRK</sequence>
<keyword evidence="2" id="KW-1185">Reference proteome</keyword>
<gene>
    <name evidence="1" type="ORF">DSTB1V02_LOCUS9992</name>
</gene>
<organism evidence="1">
    <name type="scientific">Darwinula stevensoni</name>
    <dbReference type="NCBI Taxonomy" id="69355"/>
    <lineage>
        <taxon>Eukaryota</taxon>
        <taxon>Metazoa</taxon>
        <taxon>Ecdysozoa</taxon>
        <taxon>Arthropoda</taxon>
        <taxon>Crustacea</taxon>
        <taxon>Oligostraca</taxon>
        <taxon>Ostracoda</taxon>
        <taxon>Podocopa</taxon>
        <taxon>Podocopida</taxon>
        <taxon>Darwinulocopina</taxon>
        <taxon>Darwinuloidea</taxon>
        <taxon>Darwinulidae</taxon>
        <taxon>Darwinula</taxon>
    </lineage>
</organism>
<dbReference type="Proteomes" id="UP000677054">
    <property type="component" value="Unassembled WGS sequence"/>
</dbReference>
<dbReference type="EMBL" id="CAJPEV010002725">
    <property type="protein sequence ID" value="CAG0897844.1"/>
    <property type="molecule type" value="Genomic_DNA"/>
</dbReference>